<accession>A0A1I7YFI6</accession>
<dbReference type="WBParaSite" id="L893_g15873.t1">
    <property type="protein sequence ID" value="L893_g15873.t1"/>
    <property type="gene ID" value="L893_g15873"/>
</dbReference>
<organism evidence="7 8">
    <name type="scientific">Steinernema glaseri</name>
    <dbReference type="NCBI Taxonomy" id="37863"/>
    <lineage>
        <taxon>Eukaryota</taxon>
        <taxon>Metazoa</taxon>
        <taxon>Ecdysozoa</taxon>
        <taxon>Nematoda</taxon>
        <taxon>Chromadorea</taxon>
        <taxon>Rhabditida</taxon>
        <taxon>Tylenchina</taxon>
        <taxon>Panagrolaimomorpha</taxon>
        <taxon>Strongyloidoidea</taxon>
        <taxon>Steinernematidae</taxon>
        <taxon>Steinernema</taxon>
    </lineage>
</organism>
<dbReference type="Gene3D" id="3.30.40.10">
    <property type="entry name" value="Zinc/RING finger domain, C3HC4 (zinc finger)"/>
    <property type="match status" value="1"/>
</dbReference>
<dbReference type="GO" id="GO:0008270">
    <property type="term" value="F:zinc ion binding"/>
    <property type="evidence" value="ECO:0007669"/>
    <property type="project" value="UniProtKB-KW"/>
</dbReference>
<sequence length="421" mass="45249">MRHFGNPAKITDEMLALIICSNEACKAQTADQYFLGCKHPFCRDCISKFQSQKKTAQCPICSIIIGGRPKACTLINDVHGILTSLKDEFVAMNNDEAYLQNPASQMDVRAVMNEIERNEKYQTVDEFIVSQPFFASQQPPAFPGSQMMDPPMMDLEGPSSQVPPEAENPPTQYPGSTQDLQFASQMPTTLRAALAQSMGEDPVSNVAGPSWQAPPGVQDPAAQYPQQSQDQLFASQCPTTSRQAFTPNTRGKRSSDLQYPLFDHKEPMKFSRFNAKPTATYSNITPNVRPIAESRTDPNPANAKRRALHFRRPRGARRGEATGRASTSGAGGGEAPSRGGAVRRASTSRARRGRAPSRGGVAVAIRGGAAAPNQGGAPVAIRGGAAVANRGGAPVAIRGGAPVAIRGRATRRTSFRIEDLI</sequence>
<evidence type="ECO:0000256" key="3">
    <source>
        <dbReference type="ARBA" id="ARBA00022833"/>
    </source>
</evidence>
<name>A0A1I7YFI6_9BILA</name>
<feature type="domain" description="RING-type" evidence="6">
    <location>
        <begin position="19"/>
        <end position="62"/>
    </location>
</feature>
<dbReference type="InterPro" id="IPR013083">
    <property type="entry name" value="Znf_RING/FYVE/PHD"/>
</dbReference>
<dbReference type="InterPro" id="IPR018957">
    <property type="entry name" value="Znf_C3HC4_RING-type"/>
</dbReference>
<proteinExistence type="predicted"/>
<dbReference type="Proteomes" id="UP000095287">
    <property type="component" value="Unplaced"/>
</dbReference>
<evidence type="ECO:0000313" key="8">
    <source>
        <dbReference type="WBParaSite" id="L893_g15873.t1"/>
    </source>
</evidence>
<feature type="compositionally biased region" description="Basic residues" evidence="5">
    <location>
        <begin position="303"/>
        <end position="316"/>
    </location>
</feature>
<evidence type="ECO:0000256" key="2">
    <source>
        <dbReference type="ARBA" id="ARBA00022771"/>
    </source>
</evidence>
<keyword evidence="2 4" id="KW-0863">Zinc-finger</keyword>
<keyword evidence="7" id="KW-1185">Reference proteome</keyword>
<evidence type="ECO:0000256" key="5">
    <source>
        <dbReference type="SAM" id="MobiDB-lite"/>
    </source>
</evidence>
<keyword evidence="1" id="KW-0479">Metal-binding</keyword>
<feature type="compositionally biased region" description="Polar residues" evidence="5">
    <location>
        <begin position="169"/>
        <end position="178"/>
    </location>
</feature>
<dbReference type="InterPro" id="IPR001841">
    <property type="entry name" value="Znf_RING"/>
</dbReference>
<evidence type="ECO:0000313" key="7">
    <source>
        <dbReference type="Proteomes" id="UP000095287"/>
    </source>
</evidence>
<evidence type="ECO:0000256" key="4">
    <source>
        <dbReference type="PROSITE-ProRule" id="PRU00175"/>
    </source>
</evidence>
<dbReference type="Pfam" id="PF00097">
    <property type="entry name" value="zf-C3HC4"/>
    <property type="match status" value="1"/>
</dbReference>
<feature type="compositionally biased region" description="Low complexity" evidence="5">
    <location>
        <begin position="335"/>
        <end position="348"/>
    </location>
</feature>
<dbReference type="PROSITE" id="PS00518">
    <property type="entry name" value="ZF_RING_1"/>
    <property type="match status" value="1"/>
</dbReference>
<evidence type="ECO:0000256" key="1">
    <source>
        <dbReference type="ARBA" id="ARBA00022723"/>
    </source>
</evidence>
<feature type="region of interest" description="Disordered" evidence="5">
    <location>
        <begin position="197"/>
        <end position="224"/>
    </location>
</feature>
<feature type="region of interest" description="Disordered" evidence="5">
    <location>
        <begin position="289"/>
        <end position="360"/>
    </location>
</feature>
<keyword evidence="3" id="KW-0862">Zinc</keyword>
<dbReference type="AlphaFoldDB" id="A0A1I7YFI6"/>
<reference evidence="8" key="1">
    <citation type="submission" date="2016-11" db="UniProtKB">
        <authorList>
            <consortium name="WormBaseParasite"/>
        </authorList>
    </citation>
    <scope>IDENTIFICATION</scope>
</reference>
<dbReference type="InterPro" id="IPR017907">
    <property type="entry name" value="Znf_RING_CS"/>
</dbReference>
<dbReference type="PROSITE" id="PS50089">
    <property type="entry name" value="ZF_RING_2"/>
    <property type="match status" value="1"/>
</dbReference>
<protein>
    <submittedName>
        <fullName evidence="8">RING-type domain-containing protein</fullName>
    </submittedName>
</protein>
<feature type="region of interest" description="Disordered" evidence="5">
    <location>
        <begin position="139"/>
        <end position="178"/>
    </location>
</feature>
<evidence type="ECO:0000259" key="6">
    <source>
        <dbReference type="PROSITE" id="PS50089"/>
    </source>
</evidence>
<dbReference type="SUPFAM" id="SSF57850">
    <property type="entry name" value="RING/U-box"/>
    <property type="match status" value="1"/>
</dbReference>